<gene>
    <name evidence="4" type="ORF">QH73_0023330</name>
</gene>
<dbReference type="CDD" id="cd06464">
    <property type="entry name" value="ACD_sHsps-like"/>
    <property type="match status" value="1"/>
</dbReference>
<dbReference type="PANTHER" id="PTHR11527">
    <property type="entry name" value="HEAT-SHOCK PROTEIN 20 FAMILY MEMBER"/>
    <property type="match status" value="1"/>
</dbReference>
<name>A0A9X5I6Y1_9CYAN</name>
<organism evidence="4 5">
    <name type="scientific">Scytonema millei VB511283</name>
    <dbReference type="NCBI Taxonomy" id="1245923"/>
    <lineage>
        <taxon>Bacteria</taxon>
        <taxon>Bacillati</taxon>
        <taxon>Cyanobacteriota</taxon>
        <taxon>Cyanophyceae</taxon>
        <taxon>Nostocales</taxon>
        <taxon>Scytonemataceae</taxon>
        <taxon>Scytonema</taxon>
    </lineage>
</organism>
<dbReference type="Proteomes" id="UP000031532">
    <property type="component" value="Unassembled WGS sequence"/>
</dbReference>
<proteinExistence type="inferred from homology"/>
<evidence type="ECO:0000313" key="4">
    <source>
        <dbReference type="EMBL" id="NHC37530.1"/>
    </source>
</evidence>
<dbReference type="AlphaFoldDB" id="A0A9X5I6Y1"/>
<protein>
    <submittedName>
        <fullName evidence="4">Hsp20/alpha crystallin family protein</fullName>
    </submittedName>
</protein>
<dbReference type="SUPFAM" id="SSF49764">
    <property type="entry name" value="HSP20-like chaperones"/>
    <property type="match status" value="1"/>
</dbReference>
<dbReference type="EMBL" id="JTJC03000009">
    <property type="protein sequence ID" value="NHC37530.1"/>
    <property type="molecule type" value="Genomic_DNA"/>
</dbReference>
<dbReference type="InterPro" id="IPR002068">
    <property type="entry name" value="A-crystallin/Hsp20_dom"/>
</dbReference>
<evidence type="ECO:0000256" key="2">
    <source>
        <dbReference type="RuleBase" id="RU003616"/>
    </source>
</evidence>
<sequence>MALVRWEPFREFEMEPFREFGSLQREMNRLFDTLSPRTGGNGGMAFVPAAELQETPEAIHLKLEVPGMEAKDLDVQVTAEAVAISGERKSETKTEEKGVTRSEFRYGSFRRVIPLPSRIQHENVQANYQNGVLTLTLPKAEEEKNKVVKVNIG</sequence>
<evidence type="ECO:0000256" key="1">
    <source>
        <dbReference type="PROSITE-ProRule" id="PRU00285"/>
    </source>
</evidence>
<comment type="caution">
    <text evidence="4">The sequence shown here is derived from an EMBL/GenBank/DDBJ whole genome shotgun (WGS) entry which is preliminary data.</text>
</comment>
<keyword evidence="5" id="KW-1185">Reference proteome</keyword>
<dbReference type="Gene3D" id="2.60.40.790">
    <property type="match status" value="1"/>
</dbReference>
<evidence type="ECO:0000313" key="5">
    <source>
        <dbReference type="Proteomes" id="UP000031532"/>
    </source>
</evidence>
<reference evidence="4 5" key="1">
    <citation type="journal article" date="2015" name="Genome Announc.">
        <title>Draft Genome Sequence of the Terrestrial Cyanobacterium Scytonema millei VB511283, Isolated from Eastern India.</title>
        <authorList>
            <person name="Sen D."/>
            <person name="Chandrababunaidu M.M."/>
            <person name="Singh D."/>
            <person name="Sanghi N."/>
            <person name="Ghorai A."/>
            <person name="Mishra G.P."/>
            <person name="Madduluri M."/>
            <person name="Adhikary S.P."/>
            <person name="Tripathy S."/>
        </authorList>
    </citation>
    <scope>NUCLEOTIDE SEQUENCE [LARGE SCALE GENOMIC DNA]</scope>
    <source>
        <strain evidence="4 5">VB511283</strain>
    </source>
</reference>
<dbReference type="Pfam" id="PF00011">
    <property type="entry name" value="HSP20"/>
    <property type="match status" value="1"/>
</dbReference>
<feature type="domain" description="SHSP" evidence="3">
    <location>
        <begin position="41"/>
        <end position="153"/>
    </location>
</feature>
<dbReference type="PROSITE" id="PS01031">
    <property type="entry name" value="SHSP"/>
    <property type="match status" value="1"/>
</dbReference>
<accession>A0A9X5I6Y1</accession>
<dbReference type="InterPro" id="IPR031107">
    <property type="entry name" value="Small_HSP"/>
</dbReference>
<dbReference type="InterPro" id="IPR008978">
    <property type="entry name" value="HSP20-like_chaperone"/>
</dbReference>
<dbReference type="RefSeq" id="WP_039713489.1">
    <property type="nucleotide sequence ID" value="NZ_JTJC03000009.1"/>
</dbReference>
<evidence type="ECO:0000259" key="3">
    <source>
        <dbReference type="PROSITE" id="PS01031"/>
    </source>
</evidence>
<comment type="similarity">
    <text evidence="1 2">Belongs to the small heat shock protein (HSP20) family.</text>
</comment>
<dbReference type="OrthoDB" id="9811615at2"/>